<evidence type="ECO:0000256" key="1">
    <source>
        <dbReference type="SAM" id="MobiDB-lite"/>
    </source>
</evidence>
<feature type="transmembrane region" description="Helical" evidence="2">
    <location>
        <begin position="92"/>
        <end position="114"/>
    </location>
</feature>
<feature type="transmembrane region" description="Helical" evidence="2">
    <location>
        <begin position="68"/>
        <end position="86"/>
    </location>
</feature>
<proteinExistence type="predicted"/>
<sequence length="488" mass="54375">MASSSIPTIPEAKMSVVADGQTEGQHLDLHGKVFELPNFTMKEIYDSIPAHCFKPSILRSMAYVVRDYFYCATLMYLAVSYIPLLPNPYLRFAAWVAYTTVQGFVFTGIWILAHECGHGAFSKNKMLNYTMGLIMHSFLLVPFHSWRLSHSQHHKSTGNIEKDTAFVPSSRESWIARNFGSSAKANMVEFAELAEDSPISTLYTAVLGQLFGWPAYLLWNLTGQEYGGAKGMKISHFYFGEDSVFFKKAELPLILLSDAAIVVMITALAIAGQVFGSWNVIVLWGVPWLWVNNWIVKLVAITFLQHTDGSMPHYNNKTWTFARGATATIDRDLGFIDTHLFHDIIGTHVCHHLVSTIPFYHAGEASEHIKKVMGTHYRADVKTGFWRAFWNAQRTCKFVEETAGAEGSGVFMYRNLYNRPGQTPVQNLVGTDKNGRNVESQTGGRGAAPVKPSAPSAMATAMSSSRNLEARRRLSQSAQLNLPLLAEG</sequence>
<feature type="domain" description="Fatty acid desaturase" evidence="3">
    <location>
        <begin position="94"/>
        <end position="379"/>
    </location>
</feature>
<name>A0A8H8RNG4_9HELO</name>
<feature type="transmembrane region" description="Helical" evidence="2">
    <location>
        <begin position="281"/>
        <end position="304"/>
    </location>
</feature>
<dbReference type="GO" id="GO:0016491">
    <property type="term" value="F:oxidoreductase activity"/>
    <property type="evidence" value="ECO:0007669"/>
    <property type="project" value="InterPro"/>
</dbReference>
<feature type="compositionally biased region" description="Low complexity" evidence="1">
    <location>
        <begin position="453"/>
        <end position="465"/>
    </location>
</feature>
<dbReference type="GO" id="GO:0006629">
    <property type="term" value="P:lipid metabolic process"/>
    <property type="evidence" value="ECO:0007669"/>
    <property type="project" value="InterPro"/>
</dbReference>
<evidence type="ECO:0000256" key="2">
    <source>
        <dbReference type="SAM" id="Phobius"/>
    </source>
</evidence>
<protein>
    <submittedName>
        <fullName evidence="4">Delta(12) fatty acid desaturase</fullName>
    </submittedName>
</protein>
<accession>A0A8H8RNG4</accession>
<evidence type="ECO:0000313" key="4">
    <source>
        <dbReference type="EMBL" id="TVY37737.1"/>
    </source>
</evidence>
<comment type="caution">
    <text evidence="4">The sequence shown here is derived from an EMBL/GenBank/DDBJ whole genome shotgun (WGS) entry which is preliminary data.</text>
</comment>
<evidence type="ECO:0000313" key="5">
    <source>
        <dbReference type="Proteomes" id="UP000462212"/>
    </source>
</evidence>
<dbReference type="InterPro" id="IPR005804">
    <property type="entry name" value="FA_desaturase_dom"/>
</dbReference>
<keyword evidence="5" id="KW-1185">Reference proteome</keyword>
<feature type="transmembrane region" description="Helical" evidence="2">
    <location>
        <begin position="126"/>
        <end position="146"/>
    </location>
</feature>
<evidence type="ECO:0000259" key="3">
    <source>
        <dbReference type="Pfam" id="PF00487"/>
    </source>
</evidence>
<dbReference type="Proteomes" id="UP000462212">
    <property type="component" value="Unassembled WGS sequence"/>
</dbReference>
<feature type="transmembrane region" description="Helical" evidence="2">
    <location>
        <begin position="253"/>
        <end position="275"/>
    </location>
</feature>
<dbReference type="CDD" id="cd03507">
    <property type="entry name" value="Delta12-FADS-like"/>
    <property type="match status" value="1"/>
</dbReference>
<keyword evidence="2" id="KW-0472">Membrane</keyword>
<keyword evidence="2" id="KW-0812">Transmembrane</keyword>
<dbReference type="OrthoDB" id="1461976at2759"/>
<gene>
    <name evidence="4" type="primary">FAD12_1</name>
    <name evidence="4" type="ORF">LSUB1_G004825</name>
</gene>
<dbReference type="Pfam" id="PF00487">
    <property type="entry name" value="FA_desaturase"/>
    <property type="match status" value="1"/>
</dbReference>
<organism evidence="4 5">
    <name type="scientific">Lachnellula subtilissima</name>
    <dbReference type="NCBI Taxonomy" id="602034"/>
    <lineage>
        <taxon>Eukaryota</taxon>
        <taxon>Fungi</taxon>
        <taxon>Dikarya</taxon>
        <taxon>Ascomycota</taxon>
        <taxon>Pezizomycotina</taxon>
        <taxon>Leotiomycetes</taxon>
        <taxon>Helotiales</taxon>
        <taxon>Lachnaceae</taxon>
        <taxon>Lachnellula</taxon>
    </lineage>
</organism>
<dbReference type="EMBL" id="QGMJ01000330">
    <property type="protein sequence ID" value="TVY37737.1"/>
    <property type="molecule type" value="Genomic_DNA"/>
</dbReference>
<dbReference type="InterPro" id="IPR012171">
    <property type="entry name" value="Fatty_acid_desaturase"/>
</dbReference>
<feature type="region of interest" description="Disordered" evidence="1">
    <location>
        <begin position="423"/>
        <end position="466"/>
    </location>
</feature>
<keyword evidence="2" id="KW-1133">Transmembrane helix</keyword>
<dbReference type="AlphaFoldDB" id="A0A8H8RNG4"/>
<reference evidence="4 5" key="1">
    <citation type="submission" date="2018-05" db="EMBL/GenBank/DDBJ databases">
        <title>Genome sequencing and assembly of the regulated plant pathogen Lachnellula willkommii and related sister species for the development of diagnostic species identification markers.</title>
        <authorList>
            <person name="Giroux E."/>
            <person name="Bilodeau G."/>
        </authorList>
    </citation>
    <scope>NUCLEOTIDE SEQUENCE [LARGE SCALE GENOMIC DNA]</scope>
    <source>
        <strain evidence="4 5">CBS 197.66</strain>
    </source>
</reference>
<dbReference type="PANTHER" id="PTHR32100">
    <property type="entry name" value="OMEGA-6 FATTY ACID DESATURASE, CHLOROPLASTIC"/>
    <property type="match status" value="1"/>
</dbReference>